<proteinExistence type="predicted"/>
<comment type="subcellular location">
    <subcellularLocation>
        <location evidence="1">Secreted</location>
    </subcellularLocation>
</comment>
<reference evidence="4" key="1">
    <citation type="submission" date="2015-07" db="EMBL/GenBank/DDBJ databases">
        <title>MeaNS - Measles Nucleotide Surveillance Program.</title>
        <authorList>
            <person name="Tran T."/>
            <person name="Druce J."/>
        </authorList>
    </citation>
    <scope>NUCLEOTIDE SEQUENCE</scope>
    <source>
        <strain evidence="4">UCB-OBI-ISO-001</strain>
        <tissue evidence="4">Gonad</tissue>
    </source>
</reference>
<dbReference type="GO" id="GO:0020037">
    <property type="term" value="F:heme binding"/>
    <property type="evidence" value="ECO:0007669"/>
    <property type="project" value="InterPro"/>
</dbReference>
<dbReference type="EMBL" id="KQ422777">
    <property type="protein sequence ID" value="KOF74269.1"/>
    <property type="molecule type" value="Genomic_DNA"/>
</dbReference>
<evidence type="ECO:0000313" key="4">
    <source>
        <dbReference type="EMBL" id="KOF74269.1"/>
    </source>
</evidence>
<dbReference type="PANTHER" id="PTHR11475:SF4">
    <property type="entry name" value="CHORION PEROXIDASE"/>
    <property type="match status" value="1"/>
</dbReference>
<organism evidence="4">
    <name type="scientific">Octopus bimaculoides</name>
    <name type="common">California two-spotted octopus</name>
    <dbReference type="NCBI Taxonomy" id="37653"/>
    <lineage>
        <taxon>Eukaryota</taxon>
        <taxon>Metazoa</taxon>
        <taxon>Spiralia</taxon>
        <taxon>Lophotrochozoa</taxon>
        <taxon>Mollusca</taxon>
        <taxon>Cephalopoda</taxon>
        <taxon>Coleoidea</taxon>
        <taxon>Octopodiformes</taxon>
        <taxon>Octopoda</taxon>
        <taxon>Incirrata</taxon>
        <taxon>Octopodidae</taxon>
        <taxon>Octopus</taxon>
    </lineage>
</organism>
<dbReference type="Gene3D" id="1.10.640.10">
    <property type="entry name" value="Haem peroxidase domain superfamily, animal type"/>
    <property type="match status" value="1"/>
</dbReference>
<dbReference type="InterPro" id="IPR019791">
    <property type="entry name" value="Haem_peroxidase_animal"/>
</dbReference>
<dbReference type="GO" id="GO:0006979">
    <property type="term" value="P:response to oxidative stress"/>
    <property type="evidence" value="ECO:0007669"/>
    <property type="project" value="InterPro"/>
</dbReference>
<dbReference type="OrthoDB" id="5824095at2759"/>
<protein>
    <submittedName>
        <fullName evidence="4">Uncharacterized protein</fullName>
    </submittedName>
</protein>
<evidence type="ECO:0000256" key="2">
    <source>
        <dbReference type="ARBA" id="ARBA00022525"/>
    </source>
</evidence>
<evidence type="ECO:0000256" key="1">
    <source>
        <dbReference type="ARBA" id="ARBA00004613"/>
    </source>
</evidence>
<keyword evidence="3" id="KW-0325">Glycoprotein</keyword>
<dbReference type="InterPro" id="IPR010255">
    <property type="entry name" value="Haem_peroxidase_sf"/>
</dbReference>
<dbReference type="PROSITE" id="PS50292">
    <property type="entry name" value="PEROXIDASE_3"/>
    <property type="match status" value="1"/>
</dbReference>
<dbReference type="GO" id="GO:0005576">
    <property type="term" value="C:extracellular region"/>
    <property type="evidence" value="ECO:0007669"/>
    <property type="project" value="UniProtKB-SubCell"/>
</dbReference>
<dbReference type="InterPro" id="IPR037120">
    <property type="entry name" value="Haem_peroxidase_sf_animal"/>
</dbReference>
<gene>
    <name evidence="4" type="ORF">OCBIM_22036489mg</name>
</gene>
<dbReference type="PRINTS" id="PR00457">
    <property type="entry name" value="ANPEROXIDASE"/>
</dbReference>
<accession>A0A0L8GBQ5</accession>
<dbReference type="PANTHER" id="PTHR11475">
    <property type="entry name" value="OXIDASE/PEROXIDASE"/>
    <property type="match status" value="1"/>
</dbReference>
<sequence length="395" mass="44471">MDEHNRLVNKMTQFGVPNPSGEARKLLIGIFQHITYNEYLPMLLGANTPVRSLPTGTRTPNSTLPMVFHSFTLAYTLAMASMMRETVTIVPTSNVNLKSIINDATQIDTDVKLASITKGMLIDCSLKLGKQIPCDFRNDCAYSDIVAIASQDTQFWGIPTYYIWLYISNSLPAENLPLQDTAHKTKLLDLYGNPYDIGFLPGGFLETITGPSMLGPTLTKLFEEQFKKLQEGDRLYYEHDGVFESYQLRQIRNMTMARLLCRNVNGLTEVKEKAFNCSSIEVDCSSLPDIDFCEYHCISREWSDFGSISPVCTKIDIQVRYCKSTNPTQCPCIDIPFRLTPCPNALADKRMVALLNMYAIKASKISEFIAYYIGGYNATLHDKITDGFIQWIGNP</sequence>
<name>A0A0L8GBQ5_OCTBM</name>
<dbReference type="AlphaFoldDB" id="A0A0L8GBQ5"/>
<evidence type="ECO:0000256" key="3">
    <source>
        <dbReference type="ARBA" id="ARBA00023180"/>
    </source>
</evidence>
<keyword evidence="2" id="KW-0964">Secreted</keyword>
<dbReference type="SUPFAM" id="SSF48113">
    <property type="entry name" value="Heme-dependent peroxidases"/>
    <property type="match status" value="1"/>
</dbReference>
<dbReference type="Pfam" id="PF03098">
    <property type="entry name" value="An_peroxidase"/>
    <property type="match status" value="1"/>
</dbReference>
<dbReference type="GO" id="GO:0004601">
    <property type="term" value="F:peroxidase activity"/>
    <property type="evidence" value="ECO:0007669"/>
    <property type="project" value="InterPro"/>
</dbReference>